<organism evidence="2 3">
    <name type="scientific">Rhizobium halophytocola</name>
    <dbReference type="NCBI Taxonomy" id="735519"/>
    <lineage>
        <taxon>Bacteria</taxon>
        <taxon>Pseudomonadati</taxon>
        <taxon>Pseudomonadota</taxon>
        <taxon>Alphaproteobacteria</taxon>
        <taxon>Hyphomicrobiales</taxon>
        <taxon>Rhizobiaceae</taxon>
        <taxon>Rhizobium/Agrobacterium group</taxon>
        <taxon>Rhizobium</taxon>
    </lineage>
</organism>
<dbReference type="Pfam" id="PF09838">
    <property type="entry name" value="DUF2065"/>
    <property type="match status" value="1"/>
</dbReference>
<evidence type="ECO:0000313" key="2">
    <source>
        <dbReference type="EMBL" id="MBP1853502.1"/>
    </source>
</evidence>
<reference evidence="2 3" key="1">
    <citation type="submission" date="2021-03" db="EMBL/GenBank/DDBJ databases">
        <title>Genomic Encyclopedia of Type Strains, Phase IV (KMG-IV): sequencing the most valuable type-strain genomes for metagenomic binning, comparative biology and taxonomic classification.</title>
        <authorList>
            <person name="Goeker M."/>
        </authorList>
    </citation>
    <scope>NUCLEOTIDE SEQUENCE [LARGE SCALE GENOMIC DNA]</scope>
    <source>
        <strain evidence="2 3">DSM 21600</strain>
    </source>
</reference>
<protein>
    <submittedName>
        <fullName evidence="2">Uncharacterized protein YjeT (DUF2065 family)</fullName>
    </submittedName>
</protein>
<accession>A0ABS4E6G5</accession>
<keyword evidence="1" id="KW-0472">Membrane</keyword>
<keyword evidence="3" id="KW-1185">Reference proteome</keyword>
<comment type="caution">
    <text evidence="2">The sequence shown here is derived from an EMBL/GenBank/DDBJ whole genome shotgun (WGS) entry which is preliminary data.</text>
</comment>
<gene>
    <name evidence="2" type="ORF">J2Z17_004963</name>
</gene>
<proteinExistence type="predicted"/>
<evidence type="ECO:0000313" key="3">
    <source>
        <dbReference type="Proteomes" id="UP000759443"/>
    </source>
</evidence>
<keyword evidence="1" id="KW-0812">Transmembrane</keyword>
<evidence type="ECO:0000256" key="1">
    <source>
        <dbReference type="SAM" id="Phobius"/>
    </source>
</evidence>
<keyword evidence="1" id="KW-1133">Transmembrane helix</keyword>
<dbReference type="Proteomes" id="UP000759443">
    <property type="component" value="Unassembled WGS sequence"/>
</dbReference>
<feature type="transmembrane region" description="Helical" evidence="1">
    <location>
        <begin position="41"/>
        <end position="61"/>
    </location>
</feature>
<dbReference type="InterPro" id="IPR019201">
    <property type="entry name" value="DUF2065"/>
</dbReference>
<sequence length="63" mass="6793">MAMTGFLTGIAFFLIIEGLVYALAPRLLQDLARILPLLPEHQLRLAGLMAVTAGVGLVYLLRG</sequence>
<dbReference type="EMBL" id="JAGGJU010000019">
    <property type="protein sequence ID" value="MBP1853502.1"/>
    <property type="molecule type" value="Genomic_DNA"/>
</dbReference>
<name>A0ABS4E6G5_9HYPH</name>